<dbReference type="EMBL" id="JH688581">
    <property type="protein sequence ID" value="EJD32884.1"/>
    <property type="molecule type" value="Genomic_DNA"/>
</dbReference>
<protein>
    <submittedName>
        <fullName evidence="2">Uncharacterized protein</fullName>
    </submittedName>
</protein>
<sequence>MADVSPAQTRPSSSVSMNSLHSVSSGNGSGADTSAHATPRNRLATDTEDEDVEMGDDEAGGRRAVGIVQGDDADDGTHGHLNLLIDGIVALGQDDDLAMGAPPGAPGATAPVAAQAGAEEAAEEDEDMAPSETPRQTMAPLPQPVLAPTPRPSVQVPRMEDGPYREEDVLIALQPVPACTLKEPVYIFVAAIHFVTHNLLW</sequence>
<evidence type="ECO:0000256" key="1">
    <source>
        <dbReference type="SAM" id="MobiDB-lite"/>
    </source>
</evidence>
<feature type="region of interest" description="Disordered" evidence="1">
    <location>
        <begin position="115"/>
        <end position="157"/>
    </location>
</feature>
<feature type="compositionally biased region" description="Polar residues" evidence="1">
    <location>
        <begin position="1"/>
        <end position="11"/>
    </location>
</feature>
<name>J0CRJ5_AURST</name>
<feature type="compositionally biased region" description="Acidic residues" evidence="1">
    <location>
        <begin position="120"/>
        <end position="129"/>
    </location>
</feature>
<dbReference type="Proteomes" id="UP000006514">
    <property type="component" value="Unassembled WGS sequence"/>
</dbReference>
<dbReference type="InParanoid" id="J0CRJ5"/>
<reference evidence="3" key="1">
    <citation type="journal article" date="2012" name="Science">
        <title>The Paleozoic origin of enzymatic lignin decomposition reconstructed from 31 fungal genomes.</title>
        <authorList>
            <person name="Floudas D."/>
            <person name="Binder M."/>
            <person name="Riley R."/>
            <person name="Barry K."/>
            <person name="Blanchette R.A."/>
            <person name="Henrissat B."/>
            <person name="Martinez A.T."/>
            <person name="Otillar R."/>
            <person name="Spatafora J.W."/>
            <person name="Yadav J.S."/>
            <person name="Aerts A."/>
            <person name="Benoit I."/>
            <person name="Boyd A."/>
            <person name="Carlson A."/>
            <person name="Copeland A."/>
            <person name="Coutinho P.M."/>
            <person name="de Vries R.P."/>
            <person name="Ferreira P."/>
            <person name="Findley K."/>
            <person name="Foster B."/>
            <person name="Gaskell J."/>
            <person name="Glotzer D."/>
            <person name="Gorecki P."/>
            <person name="Heitman J."/>
            <person name="Hesse C."/>
            <person name="Hori C."/>
            <person name="Igarashi K."/>
            <person name="Jurgens J.A."/>
            <person name="Kallen N."/>
            <person name="Kersten P."/>
            <person name="Kohler A."/>
            <person name="Kuees U."/>
            <person name="Kumar T.K.A."/>
            <person name="Kuo A."/>
            <person name="LaButti K."/>
            <person name="Larrondo L.F."/>
            <person name="Lindquist E."/>
            <person name="Ling A."/>
            <person name="Lombard V."/>
            <person name="Lucas S."/>
            <person name="Lundell T."/>
            <person name="Martin R."/>
            <person name="McLaughlin D.J."/>
            <person name="Morgenstern I."/>
            <person name="Morin E."/>
            <person name="Murat C."/>
            <person name="Nagy L.G."/>
            <person name="Nolan M."/>
            <person name="Ohm R.A."/>
            <person name="Patyshakuliyeva A."/>
            <person name="Rokas A."/>
            <person name="Ruiz-Duenas F.J."/>
            <person name="Sabat G."/>
            <person name="Salamov A."/>
            <person name="Samejima M."/>
            <person name="Schmutz J."/>
            <person name="Slot J.C."/>
            <person name="St John F."/>
            <person name="Stenlid J."/>
            <person name="Sun H."/>
            <person name="Sun S."/>
            <person name="Syed K."/>
            <person name="Tsang A."/>
            <person name="Wiebenga A."/>
            <person name="Young D."/>
            <person name="Pisabarro A."/>
            <person name="Eastwood D.C."/>
            <person name="Martin F."/>
            <person name="Cullen D."/>
            <person name="Grigoriev I.V."/>
            <person name="Hibbett D.S."/>
        </authorList>
    </citation>
    <scope>NUCLEOTIDE SEQUENCE [LARGE SCALE GENOMIC DNA]</scope>
    <source>
        <strain evidence="3">TFB10046</strain>
    </source>
</reference>
<dbReference type="KEGG" id="adl:AURDEDRAFT_155130"/>
<dbReference type="AlphaFoldDB" id="J0CRJ5"/>
<keyword evidence="3" id="KW-1185">Reference proteome</keyword>
<proteinExistence type="predicted"/>
<accession>J0CRJ5</accession>
<feature type="compositionally biased region" description="Low complexity" evidence="1">
    <location>
        <begin position="12"/>
        <end position="25"/>
    </location>
</feature>
<organism evidence="2 3">
    <name type="scientific">Auricularia subglabra (strain TFB-10046 / SS5)</name>
    <name type="common">White-rot fungus</name>
    <name type="synonym">Auricularia delicata (strain TFB10046)</name>
    <dbReference type="NCBI Taxonomy" id="717982"/>
    <lineage>
        <taxon>Eukaryota</taxon>
        <taxon>Fungi</taxon>
        <taxon>Dikarya</taxon>
        <taxon>Basidiomycota</taxon>
        <taxon>Agaricomycotina</taxon>
        <taxon>Agaricomycetes</taxon>
        <taxon>Auriculariales</taxon>
        <taxon>Auriculariaceae</taxon>
        <taxon>Auricularia</taxon>
    </lineage>
</organism>
<feature type="compositionally biased region" description="Acidic residues" evidence="1">
    <location>
        <begin position="46"/>
        <end position="58"/>
    </location>
</feature>
<feature type="compositionally biased region" description="Pro residues" evidence="1">
    <location>
        <begin position="141"/>
        <end position="151"/>
    </location>
</feature>
<gene>
    <name evidence="2" type="ORF">AURDEDRAFT_155130</name>
</gene>
<evidence type="ECO:0000313" key="2">
    <source>
        <dbReference type="EMBL" id="EJD32884.1"/>
    </source>
</evidence>
<feature type="region of interest" description="Disordered" evidence="1">
    <location>
        <begin position="1"/>
        <end position="63"/>
    </location>
</feature>
<evidence type="ECO:0000313" key="3">
    <source>
        <dbReference type="Proteomes" id="UP000006514"/>
    </source>
</evidence>